<dbReference type="EMBL" id="BARW01007915">
    <property type="protein sequence ID" value="GAI77954.1"/>
    <property type="molecule type" value="Genomic_DNA"/>
</dbReference>
<comment type="caution">
    <text evidence="1">The sequence shown here is derived from an EMBL/GenBank/DDBJ whole genome shotgun (WGS) entry which is preliminary data.</text>
</comment>
<evidence type="ECO:0000313" key="1">
    <source>
        <dbReference type="EMBL" id="GAI77954.1"/>
    </source>
</evidence>
<gene>
    <name evidence="1" type="ORF">S12H4_16374</name>
</gene>
<accession>X1TD73</accession>
<name>X1TD73_9ZZZZ</name>
<proteinExistence type="predicted"/>
<sequence length="30" mass="3374">MKGNILEVKDLSLYFKVFGGTLRVLDGVNF</sequence>
<reference evidence="1" key="1">
    <citation type="journal article" date="2014" name="Front. Microbiol.">
        <title>High frequency of phylogenetically diverse reductive dehalogenase-homologous genes in deep subseafloor sedimentary metagenomes.</title>
        <authorList>
            <person name="Kawai M."/>
            <person name="Futagami T."/>
            <person name="Toyoda A."/>
            <person name="Takaki Y."/>
            <person name="Nishi S."/>
            <person name="Hori S."/>
            <person name="Arai W."/>
            <person name="Tsubouchi T."/>
            <person name="Morono Y."/>
            <person name="Uchiyama I."/>
            <person name="Ito T."/>
            <person name="Fujiyama A."/>
            <person name="Inagaki F."/>
            <person name="Takami H."/>
        </authorList>
    </citation>
    <scope>NUCLEOTIDE SEQUENCE</scope>
    <source>
        <strain evidence="1">Expedition CK06-06</strain>
    </source>
</reference>
<protein>
    <submittedName>
        <fullName evidence="1">Uncharacterized protein</fullName>
    </submittedName>
</protein>
<feature type="non-terminal residue" evidence="1">
    <location>
        <position position="30"/>
    </location>
</feature>
<dbReference type="AlphaFoldDB" id="X1TD73"/>
<organism evidence="1">
    <name type="scientific">marine sediment metagenome</name>
    <dbReference type="NCBI Taxonomy" id="412755"/>
    <lineage>
        <taxon>unclassified sequences</taxon>
        <taxon>metagenomes</taxon>
        <taxon>ecological metagenomes</taxon>
    </lineage>
</organism>